<dbReference type="OrthoDB" id="133445at2157"/>
<keyword evidence="4" id="KW-0479">Metal-binding</keyword>
<evidence type="ECO:0000256" key="6">
    <source>
        <dbReference type="ARBA" id="ARBA00022801"/>
    </source>
</evidence>
<dbReference type="EMBL" id="FOUJ01000001">
    <property type="protein sequence ID" value="SFM27982.1"/>
    <property type="molecule type" value="Genomic_DNA"/>
</dbReference>
<dbReference type="GO" id="GO:0004222">
    <property type="term" value="F:metalloendopeptidase activity"/>
    <property type="evidence" value="ECO:0007669"/>
    <property type="project" value="InterPro"/>
</dbReference>
<reference evidence="15" key="1">
    <citation type="submission" date="2016-10" db="EMBL/GenBank/DDBJ databases">
        <authorList>
            <person name="Varghese N."/>
            <person name="Submissions S."/>
        </authorList>
    </citation>
    <scope>NUCLEOTIDE SEQUENCE [LARGE SCALE GENOMIC DNA]</scope>
    <source>
        <strain evidence="15">Mob M</strain>
    </source>
</reference>
<dbReference type="PANTHER" id="PTHR33794">
    <property type="entry name" value="BACILLOLYSIN"/>
    <property type="match status" value="1"/>
</dbReference>
<evidence type="ECO:0000259" key="11">
    <source>
        <dbReference type="Pfam" id="PF02868"/>
    </source>
</evidence>
<evidence type="ECO:0000259" key="12">
    <source>
        <dbReference type="Pfam" id="PF03413"/>
    </source>
</evidence>
<dbReference type="RefSeq" id="WP_091933215.1">
    <property type="nucleotide sequence ID" value="NZ_FOUJ01000001.1"/>
</dbReference>
<dbReference type="Gene3D" id="1.10.390.10">
    <property type="entry name" value="Neutral Protease Domain 2"/>
    <property type="match status" value="1"/>
</dbReference>
<dbReference type="SUPFAM" id="SSF55486">
    <property type="entry name" value="Metalloproteases ('zincins'), catalytic domain"/>
    <property type="match status" value="1"/>
</dbReference>
<evidence type="ECO:0000256" key="1">
    <source>
        <dbReference type="ARBA" id="ARBA00001947"/>
    </source>
</evidence>
<proteinExistence type="inferred from homology"/>
<evidence type="ECO:0000256" key="4">
    <source>
        <dbReference type="ARBA" id="ARBA00022723"/>
    </source>
</evidence>
<dbReference type="InterPro" id="IPR013856">
    <property type="entry name" value="Peptidase_M4_domain"/>
</dbReference>
<feature type="domain" description="PepSY" evidence="12">
    <location>
        <begin position="131"/>
        <end position="204"/>
    </location>
</feature>
<keyword evidence="3" id="KW-0645">Protease</keyword>
<comment type="similarity">
    <text evidence="2">Belongs to the peptidase M4 family.</text>
</comment>
<keyword evidence="15" id="KW-1185">Reference proteome</keyword>
<dbReference type="Proteomes" id="UP000198535">
    <property type="component" value="Unassembled WGS sequence"/>
</dbReference>
<feature type="domain" description="Peptidase M4 C-terminal" evidence="11">
    <location>
        <begin position="367"/>
        <end position="541"/>
    </location>
</feature>
<evidence type="ECO:0000259" key="10">
    <source>
        <dbReference type="Pfam" id="PF01447"/>
    </source>
</evidence>
<evidence type="ECO:0000256" key="2">
    <source>
        <dbReference type="ARBA" id="ARBA00009388"/>
    </source>
</evidence>
<feature type="domain" description="FTP" evidence="13">
    <location>
        <begin position="73"/>
        <end position="118"/>
    </location>
</feature>
<gene>
    <name evidence="14" type="ORF">SAMN04488696_0708</name>
</gene>
<sequence length="703" mass="76411">MYEPVKKQKEILDGLKKVDPTLDIKWDESTGSPKRLKGTLASIGQQDPGRAALDFLETNKGLFLLDSVQKEIVLKRIDTDRIGAKHVRMQQVYKDLPVFGSEIIVHIDANSTIKGTTGKLVPTIDLPDKPKIAAEQAMKKVLGENKENTKSHIHAEPILMVLTQFVEKPHLVWHVTVNGMDKTLAGDDTPAKWEYFVDALNGEIVWKYNNEQTHISTTGSGIGRYAGAVTVNTVHDHGSGNYLLEDQGVPTSARVITHDADGGYPPADISEDSNNNWSAAAQGPDIDCHLHTRIVFDYFFTVHGRDSYDDAGADMHIYANCGTNWNNASWNGSYVKIGNGDGIRYDPLCALDIVAHEWTHAVTEYTAGLVYSGESGALNESMSDVFACLIAGNWLFGEDAWLLASAPGSRNLEDPTNGGLYDPTDPIDSVIAGHQPDHMTDKYTGAQDYGGVHINSGIMNKAAYLIATGGTHRGIRICEGLGNDVLGILYYQALTTHLVSSSDFSDMRDAVLDSLDDLYAANPHYSRWRASIINAFAAVGIGTAVTCPITCWIAPFICPPSPHLICPPSPHFACPPAPFICPPAPDFICPPSPMLSCPPSPYIACPPSPGLSCLPGPDPLPYTPDIRVRHPIITLKTDIIEIVGIGPEIAALFKARSISTLGDFLKATENQKNISQLSDTLGLSESRINDWRKKTLVLLGEVK</sequence>
<evidence type="ECO:0000313" key="15">
    <source>
        <dbReference type="Proteomes" id="UP000198535"/>
    </source>
</evidence>
<evidence type="ECO:0000256" key="8">
    <source>
        <dbReference type="ARBA" id="ARBA00023049"/>
    </source>
</evidence>
<comment type="cofactor">
    <cofactor evidence="1">
        <name>Zn(2+)</name>
        <dbReference type="ChEBI" id="CHEBI:29105"/>
    </cofactor>
</comment>
<dbReference type="InterPro" id="IPR027268">
    <property type="entry name" value="Peptidase_M4/M1_CTD_sf"/>
</dbReference>
<dbReference type="InterPro" id="IPR011096">
    <property type="entry name" value="FTP_domain"/>
</dbReference>
<evidence type="ECO:0000256" key="3">
    <source>
        <dbReference type="ARBA" id="ARBA00022670"/>
    </source>
</evidence>
<evidence type="ECO:0000259" key="13">
    <source>
        <dbReference type="Pfam" id="PF07504"/>
    </source>
</evidence>
<keyword evidence="7" id="KW-0862">Zinc</keyword>
<evidence type="ECO:0000313" key="14">
    <source>
        <dbReference type="EMBL" id="SFM27982.1"/>
    </source>
</evidence>
<name>A0A1I4PJM1_9EURY</name>
<dbReference type="Gene3D" id="3.10.450.490">
    <property type="match status" value="1"/>
</dbReference>
<dbReference type="InterPro" id="IPR050728">
    <property type="entry name" value="Zinc_Metalloprotease_M4"/>
</dbReference>
<dbReference type="PRINTS" id="PR00730">
    <property type="entry name" value="THERMOLYSIN"/>
</dbReference>
<dbReference type="InterPro" id="IPR025711">
    <property type="entry name" value="PepSY"/>
</dbReference>
<evidence type="ECO:0000256" key="9">
    <source>
        <dbReference type="ARBA" id="ARBA00023145"/>
    </source>
</evidence>
<dbReference type="Pfam" id="PF03413">
    <property type="entry name" value="PepSY"/>
    <property type="match status" value="1"/>
</dbReference>
<keyword evidence="8" id="KW-0482">Metalloprotease</keyword>
<dbReference type="Gene3D" id="3.10.450.40">
    <property type="match status" value="1"/>
</dbReference>
<feature type="domain" description="Peptidase M4" evidence="10">
    <location>
        <begin position="218"/>
        <end position="364"/>
    </location>
</feature>
<dbReference type="InterPro" id="IPR001570">
    <property type="entry name" value="Peptidase_M4_C_domain"/>
</dbReference>
<dbReference type="CDD" id="cd09597">
    <property type="entry name" value="M4_TLP"/>
    <property type="match status" value="1"/>
</dbReference>
<accession>A0A1I4PJM1</accession>
<dbReference type="Pfam" id="PF02868">
    <property type="entry name" value="Peptidase_M4_C"/>
    <property type="match status" value="1"/>
</dbReference>
<evidence type="ECO:0000256" key="7">
    <source>
        <dbReference type="ARBA" id="ARBA00022833"/>
    </source>
</evidence>
<dbReference type="GO" id="GO:0006508">
    <property type="term" value="P:proteolysis"/>
    <property type="evidence" value="ECO:0007669"/>
    <property type="project" value="UniProtKB-KW"/>
</dbReference>
<keyword evidence="6" id="KW-0378">Hydrolase</keyword>
<dbReference type="GO" id="GO:0046872">
    <property type="term" value="F:metal ion binding"/>
    <property type="evidence" value="ECO:0007669"/>
    <property type="project" value="UniProtKB-KW"/>
</dbReference>
<keyword evidence="5" id="KW-0732">Signal</keyword>
<dbReference type="AlphaFoldDB" id="A0A1I4PJM1"/>
<keyword evidence="9" id="KW-0865">Zymogen</keyword>
<evidence type="ECO:0000256" key="5">
    <source>
        <dbReference type="ARBA" id="ARBA00022729"/>
    </source>
</evidence>
<dbReference type="PANTHER" id="PTHR33794:SF1">
    <property type="entry name" value="BACILLOLYSIN"/>
    <property type="match status" value="1"/>
</dbReference>
<dbReference type="Pfam" id="PF07504">
    <property type="entry name" value="FTP"/>
    <property type="match status" value="1"/>
</dbReference>
<dbReference type="InterPro" id="IPR023612">
    <property type="entry name" value="Peptidase_M4"/>
</dbReference>
<organism evidence="14 15">
    <name type="scientific">Methanolobus profundi</name>
    <dbReference type="NCBI Taxonomy" id="487685"/>
    <lineage>
        <taxon>Archaea</taxon>
        <taxon>Methanobacteriati</taxon>
        <taxon>Methanobacteriota</taxon>
        <taxon>Stenosarchaea group</taxon>
        <taxon>Methanomicrobia</taxon>
        <taxon>Methanosarcinales</taxon>
        <taxon>Methanosarcinaceae</taxon>
        <taxon>Methanolobus</taxon>
    </lineage>
</organism>
<dbReference type="Pfam" id="PF01447">
    <property type="entry name" value="Peptidase_M4"/>
    <property type="match status" value="1"/>
</dbReference>
<protein>
    <submittedName>
        <fullName evidence="14">Thermolysin</fullName>
    </submittedName>
</protein>
<dbReference type="Gene3D" id="3.10.170.10">
    <property type="match status" value="1"/>
</dbReference>